<sequence>MGFSGFLNNFYSGDYKRYMIVPASLLVIFLFLIFVFPTVKQGIDLKGGTNIMIRADKPLEARPLYNALISSYTLTDLQINPISSPAGYGLFIQYSENTPLVQAKSLLEQSKASLTSDPQRAIALARESVSFSSQFSPSEIPQGASAQEAVAAAEGALVNAGQAFDTGVQNIISQTYGLGPDLKYQKTIIGPSLGKAFYSLGLQVMLMGLFLLSLVIFLYFREILTSVTVIGAAVFNIIGALAFMALLSIPVSLTTIPALLMLIGYSVDTEIVMSSRVLKRKETTAKQRMNESLITILTMGSTAAVAVGIMALLSYFAQINVIFDLSIVLFFGLLADLISSTMLNAPLILSQAEKEEGHA</sequence>
<dbReference type="SUPFAM" id="SSF82866">
    <property type="entry name" value="Multidrug efflux transporter AcrB transmembrane domain"/>
    <property type="match status" value="1"/>
</dbReference>
<name>A0A7J4IZ25_9ARCH</name>
<dbReference type="EMBL" id="DUGC01000045">
    <property type="protein sequence ID" value="HIH09519.1"/>
    <property type="molecule type" value="Genomic_DNA"/>
</dbReference>
<dbReference type="InterPro" id="IPR024921">
    <property type="entry name" value="SecF_arc"/>
</dbReference>
<keyword evidence="8 9" id="KW-0472">Membrane</keyword>
<organism evidence="11 12">
    <name type="scientific">Candidatus Iainarchaeum sp</name>
    <dbReference type="NCBI Taxonomy" id="3101447"/>
    <lineage>
        <taxon>Archaea</taxon>
        <taxon>Candidatus Iainarchaeota</taxon>
        <taxon>Candidatus Iainarchaeia</taxon>
        <taxon>Candidatus Iainarchaeales</taxon>
        <taxon>Candidatus Iainarchaeaceae</taxon>
        <taxon>Candidatus Iainarchaeum</taxon>
    </lineage>
</organism>
<keyword evidence="2 9" id="KW-0813">Transport</keyword>
<feature type="domain" description="Protein export membrane protein SecD/SecF C-terminal" evidence="10">
    <location>
        <begin position="183"/>
        <end position="350"/>
    </location>
</feature>
<dbReference type="GO" id="GO:0065002">
    <property type="term" value="P:intracellular protein transmembrane transport"/>
    <property type="evidence" value="ECO:0007669"/>
    <property type="project" value="UniProtKB-UniRule"/>
</dbReference>
<evidence type="ECO:0000256" key="7">
    <source>
        <dbReference type="ARBA" id="ARBA00023010"/>
    </source>
</evidence>
<gene>
    <name evidence="9" type="primary">secF</name>
    <name evidence="11" type="ORF">HA254_02505</name>
</gene>
<feature type="transmembrane region" description="Helical" evidence="9">
    <location>
        <begin position="293"/>
        <end position="313"/>
    </location>
</feature>
<dbReference type="GO" id="GO:0005886">
    <property type="term" value="C:plasma membrane"/>
    <property type="evidence" value="ECO:0007669"/>
    <property type="project" value="UniProtKB-SubCell"/>
</dbReference>
<feature type="transmembrane region" description="Helical" evidence="9">
    <location>
        <begin position="20"/>
        <end position="39"/>
    </location>
</feature>
<proteinExistence type="inferred from homology"/>
<evidence type="ECO:0000256" key="8">
    <source>
        <dbReference type="ARBA" id="ARBA00023136"/>
    </source>
</evidence>
<keyword evidence="3 9" id="KW-1003">Cell membrane</keyword>
<evidence type="ECO:0000313" key="11">
    <source>
        <dbReference type="EMBL" id="HIH09519.1"/>
    </source>
</evidence>
<evidence type="ECO:0000256" key="4">
    <source>
        <dbReference type="ARBA" id="ARBA00022692"/>
    </source>
</evidence>
<feature type="transmembrane region" description="Helical" evidence="9">
    <location>
        <begin position="196"/>
        <end position="220"/>
    </location>
</feature>
<reference evidence="12" key="1">
    <citation type="journal article" date="2020" name="bioRxiv">
        <title>A rank-normalized archaeal taxonomy based on genome phylogeny resolves widespread incomplete and uneven classifications.</title>
        <authorList>
            <person name="Rinke C."/>
            <person name="Chuvochina M."/>
            <person name="Mussig A.J."/>
            <person name="Chaumeil P.-A."/>
            <person name="Waite D.W."/>
            <person name="Whitman W.B."/>
            <person name="Parks D.H."/>
            <person name="Hugenholtz P."/>
        </authorList>
    </citation>
    <scope>NUCLEOTIDE SEQUENCE [LARGE SCALE GENOMIC DNA]</scope>
</reference>
<dbReference type="GO" id="GO:0006605">
    <property type="term" value="P:protein targeting"/>
    <property type="evidence" value="ECO:0007669"/>
    <property type="project" value="UniProtKB-UniRule"/>
</dbReference>
<feature type="transmembrane region" description="Helical" evidence="9">
    <location>
        <begin position="319"/>
        <end position="338"/>
    </location>
</feature>
<feature type="transmembrane region" description="Helical" evidence="9">
    <location>
        <begin position="227"/>
        <end position="249"/>
    </location>
</feature>
<evidence type="ECO:0000256" key="5">
    <source>
        <dbReference type="ARBA" id="ARBA00022927"/>
    </source>
</evidence>
<dbReference type="InterPro" id="IPR048634">
    <property type="entry name" value="SecD_SecF_C"/>
</dbReference>
<comment type="caution">
    <text evidence="11">The sequence shown here is derived from an EMBL/GenBank/DDBJ whole genome shotgun (WGS) entry which is preliminary data.</text>
</comment>
<dbReference type="PANTHER" id="PTHR30081:SF8">
    <property type="entry name" value="PROTEIN TRANSLOCASE SUBUNIT SECF"/>
    <property type="match status" value="1"/>
</dbReference>
<feature type="transmembrane region" description="Helical" evidence="9">
    <location>
        <begin position="255"/>
        <end position="273"/>
    </location>
</feature>
<comment type="subunit">
    <text evidence="9">Part of the protein translocation apparatus. Forms a complex with SecD.</text>
</comment>
<dbReference type="PANTHER" id="PTHR30081">
    <property type="entry name" value="PROTEIN-EXPORT MEMBRANE PROTEIN SEC"/>
    <property type="match status" value="1"/>
</dbReference>
<comment type="function">
    <text evidence="9">Involved in protein export.</text>
</comment>
<evidence type="ECO:0000256" key="9">
    <source>
        <dbReference type="HAMAP-Rule" id="MF_01464"/>
    </source>
</evidence>
<dbReference type="AlphaFoldDB" id="A0A7J4IZ25"/>
<dbReference type="Gene3D" id="1.20.1640.10">
    <property type="entry name" value="Multidrug efflux transporter AcrB transmembrane domain"/>
    <property type="match status" value="1"/>
</dbReference>
<comment type="subcellular location">
    <subcellularLocation>
        <location evidence="1 9">Cell membrane</location>
        <topology evidence="1 9">Multi-pass membrane protein</topology>
    </subcellularLocation>
</comment>
<accession>A0A7J4IZ25</accession>
<dbReference type="Proteomes" id="UP000565078">
    <property type="component" value="Unassembled WGS sequence"/>
</dbReference>
<evidence type="ECO:0000256" key="3">
    <source>
        <dbReference type="ARBA" id="ARBA00022475"/>
    </source>
</evidence>
<dbReference type="Pfam" id="PF02355">
    <property type="entry name" value="SecD_SecF_C"/>
    <property type="match status" value="1"/>
</dbReference>
<protein>
    <recommendedName>
        <fullName evidence="9">Protein-export membrane protein SecF</fullName>
    </recommendedName>
</protein>
<dbReference type="InterPro" id="IPR022813">
    <property type="entry name" value="SecD/SecF_arch_bac"/>
</dbReference>
<dbReference type="HAMAP" id="MF_01464_A">
    <property type="entry name" value="SecF_A"/>
    <property type="match status" value="1"/>
</dbReference>
<evidence type="ECO:0000256" key="6">
    <source>
        <dbReference type="ARBA" id="ARBA00022989"/>
    </source>
</evidence>
<comment type="similarity">
    <text evidence="9">Belongs to the SecD/SecF family. SecF subfamily.</text>
</comment>
<evidence type="ECO:0000259" key="10">
    <source>
        <dbReference type="Pfam" id="PF02355"/>
    </source>
</evidence>
<evidence type="ECO:0000256" key="2">
    <source>
        <dbReference type="ARBA" id="ARBA00022448"/>
    </source>
</evidence>
<evidence type="ECO:0000256" key="1">
    <source>
        <dbReference type="ARBA" id="ARBA00004651"/>
    </source>
</evidence>
<keyword evidence="6 9" id="KW-1133">Transmembrane helix</keyword>
<keyword evidence="7 9" id="KW-0811">Translocation</keyword>
<keyword evidence="4 9" id="KW-0812">Transmembrane</keyword>
<evidence type="ECO:0000313" key="12">
    <source>
        <dbReference type="Proteomes" id="UP000565078"/>
    </source>
</evidence>
<keyword evidence="5 9" id="KW-0653">Protein transport</keyword>